<keyword evidence="2" id="KW-0547">Nucleotide-binding</keyword>
<dbReference type="InterPro" id="IPR003439">
    <property type="entry name" value="ABC_transporter-like_ATP-bd"/>
</dbReference>
<dbReference type="Gene3D" id="3.40.50.300">
    <property type="entry name" value="P-loop containing nucleotide triphosphate hydrolases"/>
    <property type="match status" value="2"/>
</dbReference>
<dbReference type="Proteomes" id="UP000215214">
    <property type="component" value="Chromosome TJEJU"/>
</dbReference>
<feature type="domain" description="ABC transporter" evidence="7">
    <location>
        <begin position="328"/>
        <end position="541"/>
    </location>
</feature>
<dbReference type="GO" id="GO:0005524">
    <property type="term" value="F:ATP binding"/>
    <property type="evidence" value="ECO:0007669"/>
    <property type="project" value="UniProtKB-KW"/>
</dbReference>
<gene>
    <name evidence="8" type="ORF">TJEJU_3547</name>
</gene>
<evidence type="ECO:0000259" key="7">
    <source>
        <dbReference type="PROSITE" id="PS50893"/>
    </source>
</evidence>
<protein>
    <recommendedName>
        <fullName evidence="5">Probable ATP-binding protein YbiT</fullName>
    </recommendedName>
</protein>
<dbReference type="SUPFAM" id="SSF52540">
    <property type="entry name" value="P-loop containing nucleoside triphosphate hydrolases"/>
    <property type="match status" value="2"/>
</dbReference>
<comment type="similarity">
    <text evidence="4">Belongs to the ABC transporter superfamily. ABCF family. YbiT subfamily.</text>
</comment>
<evidence type="ECO:0000256" key="6">
    <source>
        <dbReference type="SAM" id="Coils"/>
    </source>
</evidence>
<reference evidence="8 9" key="1">
    <citation type="submission" date="2017-07" db="EMBL/GenBank/DDBJ databases">
        <authorList>
            <person name="Sun Z.S."/>
            <person name="Albrecht U."/>
            <person name="Echele G."/>
            <person name="Lee C.C."/>
        </authorList>
    </citation>
    <scope>NUCLEOTIDE SEQUENCE [LARGE SCALE GENOMIC DNA]</scope>
    <source>
        <strain evidence="9">type strain: KCTC 22618</strain>
    </source>
</reference>
<accession>A0A238UDF5</accession>
<keyword evidence="9" id="KW-1185">Reference proteome</keyword>
<name>A0A238UDF5_9FLAO</name>
<evidence type="ECO:0000256" key="1">
    <source>
        <dbReference type="ARBA" id="ARBA00022737"/>
    </source>
</evidence>
<dbReference type="InterPro" id="IPR032781">
    <property type="entry name" value="ABC_tran_Xtn"/>
</dbReference>
<dbReference type="PANTHER" id="PTHR42855:SF2">
    <property type="entry name" value="DRUG RESISTANCE ABC TRANSPORTER,ATP-BINDING PROTEIN"/>
    <property type="match status" value="1"/>
</dbReference>
<feature type="coiled-coil region" evidence="6">
    <location>
        <begin position="85"/>
        <end position="115"/>
    </location>
</feature>
<dbReference type="InterPro" id="IPR003593">
    <property type="entry name" value="AAA+_ATPase"/>
</dbReference>
<organism evidence="8 9">
    <name type="scientific">Tenacibaculum jejuense</name>
    <dbReference type="NCBI Taxonomy" id="584609"/>
    <lineage>
        <taxon>Bacteria</taxon>
        <taxon>Pseudomonadati</taxon>
        <taxon>Bacteroidota</taxon>
        <taxon>Flavobacteriia</taxon>
        <taxon>Flavobacteriales</taxon>
        <taxon>Flavobacteriaceae</taxon>
        <taxon>Tenacibaculum</taxon>
    </lineage>
</organism>
<dbReference type="InterPro" id="IPR027417">
    <property type="entry name" value="P-loop_NTPase"/>
</dbReference>
<dbReference type="Pfam" id="PF00005">
    <property type="entry name" value="ABC_tran"/>
    <property type="match status" value="2"/>
</dbReference>
<dbReference type="AlphaFoldDB" id="A0A238UDF5"/>
<keyword evidence="1" id="KW-0677">Repeat</keyword>
<evidence type="ECO:0000256" key="4">
    <source>
        <dbReference type="ARBA" id="ARBA00061551"/>
    </source>
</evidence>
<dbReference type="PANTHER" id="PTHR42855">
    <property type="entry name" value="ABC TRANSPORTER ATP-BINDING SUBUNIT"/>
    <property type="match status" value="1"/>
</dbReference>
<feature type="coiled-coil region" evidence="6">
    <location>
        <begin position="246"/>
        <end position="283"/>
    </location>
</feature>
<evidence type="ECO:0000313" key="9">
    <source>
        <dbReference type="Proteomes" id="UP000215214"/>
    </source>
</evidence>
<dbReference type="GO" id="GO:0016887">
    <property type="term" value="F:ATP hydrolysis activity"/>
    <property type="evidence" value="ECO:0007669"/>
    <property type="project" value="InterPro"/>
</dbReference>
<dbReference type="SMART" id="SM00382">
    <property type="entry name" value="AAA"/>
    <property type="match status" value="2"/>
</dbReference>
<evidence type="ECO:0000256" key="2">
    <source>
        <dbReference type="ARBA" id="ARBA00022741"/>
    </source>
</evidence>
<keyword evidence="6" id="KW-0175">Coiled coil</keyword>
<proteinExistence type="inferred from homology"/>
<dbReference type="OrthoDB" id="1521973at2"/>
<feature type="coiled-coil region" evidence="6">
    <location>
        <begin position="555"/>
        <end position="634"/>
    </location>
</feature>
<dbReference type="FunFam" id="3.40.50.300:FF:000070">
    <property type="entry name" value="Putative ABC transporter ATP-binding component"/>
    <property type="match status" value="1"/>
</dbReference>
<evidence type="ECO:0000313" key="8">
    <source>
        <dbReference type="EMBL" id="SNR17191.1"/>
    </source>
</evidence>
<dbReference type="KEGG" id="tje:TJEJU_3547"/>
<dbReference type="PROSITE" id="PS00211">
    <property type="entry name" value="ABC_TRANSPORTER_1"/>
    <property type="match status" value="2"/>
</dbReference>
<dbReference type="PROSITE" id="PS50893">
    <property type="entry name" value="ABC_TRANSPORTER_2"/>
    <property type="match status" value="2"/>
</dbReference>
<dbReference type="RefSeq" id="WP_095074225.1">
    <property type="nucleotide sequence ID" value="NZ_LT899436.1"/>
</dbReference>
<keyword evidence="3 8" id="KW-0067">ATP-binding</keyword>
<dbReference type="Pfam" id="PF12848">
    <property type="entry name" value="ABC_tran_Xtn"/>
    <property type="match status" value="1"/>
</dbReference>
<evidence type="ECO:0000256" key="5">
    <source>
        <dbReference type="ARBA" id="ARBA00074044"/>
    </source>
</evidence>
<evidence type="ECO:0000256" key="3">
    <source>
        <dbReference type="ARBA" id="ARBA00022840"/>
    </source>
</evidence>
<dbReference type="InterPro" id="IPR017871">
    <property type="entry name" value="ABC_transporter-like_CS"/>
</dbReference>
<sequence length="639" mass="72938">MLNVHNLTVSFMGTDLFSGITFKLIKGDRVGLIGKNGAGKSTLLKVLAKDIESSGGTLAFDKDISIGFLRQDIDFVQGRTILEEAYQAFEEIKEIEGKLEEINQQLAERTDYESESYNQLIIDLNELTERYELIGGYNYQGDTEKILQGLGFQREDFDKLTDTFSGGWRMRIELAKLLLQNNDILLLDEPTNHLDIESIIWLEDFLKSYAGAIVTVSHDKMFLDNVTNRTIEISLGQIYDYKKAYSKYLEQRADIKEKQLQAQKNQEKEIKRTEQLIEKFRAKASKASMAQSLIKKLDKVERIEVDQDENAVMNVRFEISKEPGKIVVEAEEVSKSYGEKHVLSDVNLMIERNAKVAFVGQNGQGKSTLAKMIVGEIPFEGSLKLGHNVEVGYFAQNQSEYLPPEKTVLEIVEEAANDTNRIKVRDMLGAFLFGGEAVDKKAKVLSGGERNRLALCRLLMTPFNVLIMDEPTNHLDIASKNVLKKALKNFKGTLILVSHDRDFLQGLATNVYGFKDKEIKKYLGGIDYFLEQHKMESLREAEKKTVVKEEKSTSKKEAYKLSKEEEKELRKLKNRSSKVENLIADLEAEIEAIDLELAQNYDEVSARPNFFEEYKAKKNKLDDLMIEWEEVEEKISDFK</sequence>
<dbReference type="FunFam" id="3.40.50.300:FF:000011">
    <property type="entry name" value="Putative ABC transporter ATP-binding component"/>
    <property type="match status" value="1"/>
</dbReference>
<dbReference type="InterPro" id="IPR051309">
    <property type="entry name" value="ABCF_ATPase"/>
</dbReference>
<feature type="domain" description="ABC transporter" evidence="7">
    <location>
        <begin position="2"/>
        <end position="260"/>
    </location>
</feature>
<dbReference type="EMBL" id="LT899436">
    <property type="protein sequence ID" value="SNR17191.1"/>
    <property type="molecule type" value="Genomic_DNA"/>
</dbReference>
<dbReference type="CDD" id="cd03221">
    <property type="entry name" value="ABCF_EF-3"/>
    <property type="match status" value="2"/>
</dbReference>